<dbReference type="HOGENOM" id="CLU_2565896_0_0_2"/>
<keyword evidence="2" id="KW-1185">Reference proteome</keyword>
<dbReference type="OrthoDB" id="45830at2157"/>
<accession>E8RAI7</accession>
<dbReference type="Proteomes" id="UP000001068">
    <property type="component" value="Chromosome"/>
</dbReference>
<evidence type="ECO:0000313" key="1">
    <source>
        <dbReference type="EMBL" id="ADV64397.1"/>
    </source>
</evidence>
<dbReference type="eggNOG" id="arCOG04211">
    <property type="taxonomic scope" value="Archaea"/>
</dbReference>
<name>E8RAI7_DESM0</name>
<dbReference type="EMBL" id="CP002363">
    <property type="protein sequence ID" value="ADV64397.1"/>
    <property type="molecule type" value="Genomic_DNA"/>
</dbReference>
<dbReference type="AlphaFoldDB" id="E8RAI7"/>
<protein>
    <submittedName>
        <fullName evidence="1">Uncharacterized protein</fullName>
    </submittedName>
</protein>
<dbReference type="GeneID" id="10152762"/>
<proteinExistence type="predicted"/>
<reference evidence="1 2" key="2">
    <citation type="journal article" date="2011" name="Stand. Genomic Sci.">
        <title>Complete genome sequence of Desulfurococcus mucosus type strain (O7/1).</title>
        <authorList>
            <person name="Wirth R."/>
            <person name="Chertkov O."/>
            <person name="Held B."/>
            <person name="Lapidus A."/>
            <person name="Nolan M."/>
            <person name="Lucas S."/>
            <person name="Hammon N."/>
            <person name="Deshpande S."/>
            <person name="Cheng J.F."/>
            <person name="Tapia R."/>
            <person name="Han C."/>
            <person name="Goodwin L."/>
            <person name="Pitluck S."/>
            <person name="Liolios K."/>
            <person name="Ioanna P."/>
            <person name="Ivanova N."/>
            <person name="Mavromatis K."/>
            <person name="Mikhailova N."/>
            <person name="Pati A."/>
            <person name="Chen A."/>
            <person name="Palaniappan K."/>
            <person name="Land M."/>
            <person name="Hauser L."/>
            <person name="Chang Y.J."/>
            <person name="Jeffries C.D."/>
            <person name="Bilek Y."/>
            <person name="Hader T."/>
            <person name="Rohde M."/>
            <person name="Spring S."/>
            <person name="Sikorski J."/>
            <person name="Goker M."/>
            <person name="Woyke T."/>
            <person name="Bristow J."/>
            <person name="Eisen J.A."/>
            <person name="Markowitz V."/>
            <person name="Hugenholtz P."/>
            <person name="Kyrpides N.C."/>
            <person name="Klenk H.P."/>
        </authorList>
    </citation>
    <scope>NUCLEOTIDE SEQUENCE [LARGE SCALE GENOMIC DNA]</scope>
    <source>
        <strain evidence="2">ATCC 35584 / DSM 2162 / JCM 9187 / O7/1</strain>
    </source>
</reference>
<reference evidence="2" key="1">
    <citation type="submission" date="2010-11" db="EMBL/GenBank/DDBJ databases">
        <title>The complete genome of Desulfurococcus mucosus DSM 2162.</title>
        <authorList>
            <consortium name="US DOE Joint Genome Institute (JGI-PGF)"/>
            <person name="Lucas S."/>
            <person name="Copeland A."/>
            <person name="Lapidus A."/>
            <person name="Bruce D."/>
            <person name="Goodwin L."/>
            <person name="Pitluck S."/>
            <person name="Kyrpides N."/>
            <person name="Mavromatis K."/>
            <person name="Pagani I."/>
            <person name="Ivanova N."/>
            <person name="Ovchinnikova G."/>
            <person name="Chertkov O."/>
            <person name="Held B."/>
            <person name="Brettin T."/>
            <person name="Detter J.C."/>
            <person name="Tapia R."/>
            <person name="Han C."/>
            <person name="Land M."/>
            <person name="Hauser L."/>
            <person name="Markowitz V."/>
            <person name="Cheng J.-F."/>
            <person name="Hugenholtz P."/>
            <person name="Woyke T."/>
            <person name="Wu D."/>
            <person name="Wirth R."/>
            <person name="Bilek Y."/>
            <person name="Hader T."/>
            <person name="Klenk H.-P."/>
            <person name="Eisen J.A."/>
        </authorList>
    </citation>
    <scope>NUCLEOTIDE SEQUENCE [LARGE SCALE GENOMIC DNA]</scope>
    <source>
        <strain evidence="2">ATCC 35584 / DSM 2162 / JCM 9187 / O7/1</strain>
    </source>
</reference>
<evidence type="ECO:0000313" key="2">
    <source>
        <dbReference type="Proteomes" id="UP000001068"/>
    </source>
</evidence>
<dbReference type="STRING" id="765177.Desmu_0078"/>
<gene>
    <name evidence="1" type="ordered locus">Desmu_0078</name>
</gene>
<dbReference type="RefSeq" id="WP_013561619.1">
    <property type="nucleotide sequence ID" value="NC_014961.1"/>
</dbReference>
<sequence length="82" mass="9552">MSEYIKQLKIQVAGKVPGVKFQDKSAMEVMIMKEGKTLLTIRDEKDYITLTTADGKSFKYDKWYTKPENLAETIKVYVERLK</sequence>
<organism evidence="1 2">
    <name type="scientific">Desulfurococcus mucosus (strain ATCC 35584 / DSM 2162 / JCM 9187 / O7/1)</name>
    <dbReference type="NCBI Taxonomy" id="765177"/>
    <lineage>
        <taxon>Archaea</taxon>
        <taxon>Thermoproteota</taxon>
        <taxon>Thermoprotei</taxon>
        <taxon>Desulfurococcales</taxon>
        <taxon>Desulfurococcaceae</taxon>
        <taxon>Desulfurococcus</taxon>
    </lineage>
</organism>
<dbReference type="KEGG" id="dmu:Desmu_0078"/>